<dbReference type="PANTHER" id="PTHR10996:SF178">
    <property type="entry name" value="2-HYDROXYACID DEHYDROGENASE YGL185C-RELATED"/>
    <property type="match status" value="1"/>
</dbReference>
<reference evidence="8 9" key="1">
    <citation type="submission" date="2020-08" db="EMBL/GenBank/DDBJ databases">
        <title>Sequencing the genomes of 1000 actinobacteria strains.</title>
        <authorList>
            <person name="Klenk H.-P."/>
        </authorList>
    </citation>
    <scope>NUCLEOTIDE SEQUENCE [LARGE SCALE GENOMIC DNA]</scope>
    <source>
        <strain evidence="8 9">DSM 28238</strain>
    </source>
</reference>
<evidence type="ECO:0000256" key="4">
    <source>
        <dbReference type="ARBA" id="ARBA00023027"/>
    </source>
</evidence>
<proteinExistence type="inferred from homology"/>
<dbReference type="Pfam" id="PF02826">
    <property type="entry name" value="2-Hacid_dh_C"/>
    <property type="match status" value="1"/>
</dbReference>
<dbReference type="GO" id="GO:0051287">
    <property type="term" value="F:NAD binding"/>
    <property type="evidence" value="ECO:0007669"/>
    <property type="project" value="InterPro"/>
</dbReference>
<evidence type="ECO:0008006" key="10">
    <source>
        <dbReference type="Google" id="ProtNLM"/>
    </source>
</evidence>
<evidence type="ECO:0000256" key="1">
    <source>
        <dbReference type="ARBA" id="ARBA00005854"/>
    </source>
</evidence>
<dbReference type="CDD" id="cd12156">
    <property type="entry name" value="HPPR"/>
    <property type="match status" value="1"/>
</dbReference>
<dbReference type="Proteomes" id="UP000547528">
    <property type="component" value="Unassembled WGS sequence"/>
</dbReference>
<feature type="domain" description="D-isomer specific 2-hydroxyacid dehydrogenase NAD-binding" evidence="7">
    <location>
        <begin position="94"/>
        <end position="265"/>
    </location>
</feature>
<dbReference type="SUPFAM" id="SSF51735">
    <property type="entry name" value="NAD(P)-binding Rossmann-fold domains"/>
    <property type="match status" value="1"/>
</dbReference>
<accession>A0A7W5TV81</accession>
<dbReference type="InterPro" id="IPR029752">
    <property type="entry name" value="D-isomer_DH_CS1"/>
</dbReference>
<keyword evidence="3 5" id="KW-0560">Oxidoreductase</keyword>
<evidence type="ECO:0000256" key="5">
    <source>
        <dbReference type="RuleBase" id="RU003719"/>
    </source>
</evidence>
<evidence type="ECO:0000259" key="6">
    <source>
        <dbReference type="Pfam" id="PF00389"/>
    </source>
</evidence>
<dbReference type="AlphaFoldDB" id="A0A7W5TV81"/>
<dbReference type="PROSITE" id="PS00065">
    <property type="entry name" value="D_2_HYDROXYACID_DH_1"/>
    <property type="match status" value="1"/>
</dbReference>
<dbReference type="Gene3D" id="3.40.50.720">
    <property type="entry name" value="NAD(P)-binding Rossmann-like Domain"/>
    <property type="match status" value="2"/>
</dbReference>
<organism evidence="8 9">
    <name type="scientific">Garicola koreensis</name>
    <dbReference type="NCBI Taxonomy" id="1262554"/>
    <lineage>
        <taxon>Bacteria</taxon>
        <taxon>Bacillati</taxon>
        <taxon>Actinomycetota</taxon>
        <taxon>Actinomycetes</taxon>
        <taxon>Micrococcales</taxon>
        <taxon>Micrococcaceae</taxon>
        <taxon>Garicola</taxon>
    </lineage>
</organism>
<dbReference type="GO" id="GO:0005829">
    <property type="term" value="C:cytosol"/>
    <property type="evidence" value="ECO:0007669"/>
    <property type="project" value="TreeGrafter"/>
</dbReference>
<evidence type="ECO:0000313" key="8">
    <source>
        <dbReference type="EMBL" id="MBB3668373.1"/>
    </source>
</evidence>
<dbReference type="SUPFAM" id="SSF52283">
    <property type="entry name" value="Formate/glycerate dehydrogenase catalytic domain-like"/>
    <property type="match status" value="1"/>
</dbReference>
<dbReference type="PANTHER" id="PTHR10996">
    <property type="entry name" value="2-HYDROXYACID DEHYDROGENASE-RELATED"/>
    <property type="match status" value="1"/>
</dbReference>
<comment type="caution">
    <text evidence="8">The sequence shown here is derived from an EMBL/GenBank/DDBJ whole genome shotgun (WGS) entry which is preliminary data.</text>
</comment>
<dbReference type="InterPro" id="IPR036291">
    <property type="entry name" value="NAD(P)-bd_dom_sf"/>
</dbReference>
<dbReference type="FunFam" id="3.40.50.720:FF:000213">
    <property type="entry name" value="Putative 2-hydroxyacid dehydrogenase"/>
    <property type="match status" value="1"/>
</dbReference>
<comment type="similarity">
    <text evidence="1 5">Belongs to the D-isomer specific 2-hydroxyacid dehydrogenase family.</text>
</comment>
<dbReference type="InterPro" id="IPR006140">
    <property type="entry name" value="D-isomer_DH_NAD-bd"/>
</dbReference>
<dbReference type="Pfam" id="PF00389">
    <property type="entry name" value="2-Hacid_dh"/>
    <property type="match status" value="1"/>
</dbReference>
<evidence type="ECO:0000256" key="2">
    <source>
        <dbReference type="ARBA" id="ARBA00022857"/>
    </source>
</evidence>
<keyword evidence="2" id="KW-0521">NADP</keyword>
<gene>
    <name evidence="8" type="ORF">FHX47_002008</name>
</gene>
<evidence type="ECO:0000256" key="3">
    <source>
        <dbReference type="ARBA" id="ARBA00023002"/>
    </source>
</evidence>
<dbReference type="EMBL" id="JACIBT010000016">
    <property type="protein sequence ID" value="MBB3668373.1"/>
    <property type="molecule type" value="Genomic_DNA"/>
</dbReference>
<dbReference type="GO" id="GO:0016618">
    <property type="term" value="F:hydroxypyruvate reductase [NAD(P)H] activity"/>
    <property type="evidence" value="ECO:0007669"/>
    <property type="project" value="TreeGrafter"/>
</dbReference>
<dbReference type="GO" id="GO:0030267">
    <property type="term" value="F:glyoxylate reductase (NADPH) activity"/>
    <property type="evidence" value="ECO:0007669"/>
    <property type="project" value="TreeGrafter"/>
</dbReference>
<name>A0A7W5TV81_9MICC</name>
<feature type="domain" description="D-isomer specific 2-hydroxyacid dehydrogenase catalytic" evidence="6">
    <location>
        <begin position="26"/>
        <end position="296"/>
    </location>
</feature>
<evidence type="ECO:0000259" key="7">
    <source>
        <dbReference type="Pfam" id="PF02826"/>
    </source>
</evidence>
<protein>
    <recommendedName>
        <fullName evidence="10">2-hydroxyacid dehydrogenase</fullName>
    </recommendedName>
</protein>
<keyword evidence="4" id="KW-0520">NAD</keyword>
<sequence>MEEILDREFYVNHLPEGGTGYGAAQNAGDVVAVVTTSPVGASGALMKSLPNLEAVVNFGVGYETTDVDTARQLGIAVSNTPDVLTDCVADLAVGLTIDVTRGISAADRYVRRGQWPEGAHPLGRRVSGLRVGVIGLGRIGRAIARRMEAFGNTVSYHSRRRVEDVPYYWHESVSVLAAESDVLIVAVSGGPSTESLVSRDVLDALGPDGFLINIARGSVVDEDALIHALVERRIAGAALDVFGHEPHVPEALFELDNVVLTPHLGSATVETRQAMADLFLENVRMFMSTGRVRTPVF</sequence>
<keyword evidence="9" id="KW-1185">Reference proteome</keyword>
<dbReference type="InterPro" id="IPR006139">
    <property type="entry name" value="D-isomer_2_OHA_DH_cat_dom"/>
</dbReference>
<dbReference type="RefSeq" id="WP_343064365.1">
    <property type="nucleotide sequence ID" value="NZ_BAABKR010000007.1"/>
</dbReference>
<dbReference type="InterPro" id="IPR050223">
    <property type="entry name" value="D-isomer_2-hydroxyacid_DH"/>
</dbReference>
<evidence type="ECO:0000313" key="9">
    <source>
        <dbReference type="Proteomes" id="UP000547528"/>
    </source>
</evidence>